<dbReference type="InterPro" id="IPR036291">
    <property type="entry name" value="NAD(P)-bd_dom_sf"/>
</dbReference>
<dbReference type="Gene3D" id="3.40.50.720">
    <property type="entry name" value="NAD(P)-binding Rossmann-like Domain"/>
    <property type="match status" value="1"/>
</dbReference>
<evidence type="ECO:0000313" key="5">
    <source>
        <dbReference type="EnsemblFungi" id="EJT71036"/>
    </source>
</evidence>
<dbReference type="Pfam" id="PF01370">
    <property type="entry name" value="Epimerase"/>
    <property type="match status" value="1"/>
</dbReference>
<dbReference type="STRING" id="644352.J3PEX8"/>
<organism evidence="4">
    <name type="scientific">Gaeumannomyces tritici (strain R3-111a-1)</name>
    <name type="common">Wheat and barley take-all root rot fungus</name>
    <name type="synonym">Gaeumannomyces graminis var. tritici</name>
    <dbReference type="NCBI Taxonomy" id="644352"/>
    <lineage>
        <taxon>Eukaryota</taxon>
        <taxon>Fungi</taxon>
        <taxon>Dikarya</taxon>
        <taxon>Ascomycota</taxon>
        <taxon>Pezizomycotina</taxon>
        <taxon>Sordariomycetes</taxon>
        <taxon>Sordariomycetidae</taxon>
        <taxon>Magnaporthales</taxon>
        <taxon>Magnaporthaceae</taxon>
        <taxon>Gaeumannomyces</taxon>
    </lineage>
</organism>
<dbReference type="SUPFAM" id="SSF51735">
    <property type="entry name" value="NAD(P)-binding Rossmann-fold domains"/>
    <property type="match status" value="1"/>
</dbReference>
<protein>
    <recommendedName>
        <fullName evidence="3">NAD-dependent epimerase/dehydratase domain-containing protein</fullName>
    </recommendedName>
</protein>
<reference evidence="5" key="5">
    <citation type="submission" date="2018-04" db="UniProtKB">
        <authorList>
            <consortium name="EnsemblFungi"/>
        </authorList>
    </citation>
    <scope>IDENTIFICATION</scope>
    <source>
        <strain evidence="5">R3-111a-1</strain>
    </source>
</reference>
<dbReference type="HOGENOM" id="CLU_054225_0_0_1"/>
<evidence type="ECO:0000259" key="3">
    <source>
        <dbReference type="Pfam" id="PF01370"/>
    </source>
</evidence>
<dbReference type="VEuPathDB" id="FungiDB:GGTG_12057"/>
<feature type="region of interest" description="Disordered" evidence="2">
    <location>
        <begin position="1"/>
        <end position="35"/>
    </location>
</feature>
<dbReference type="OrthoDB" id="202470at2759"/>
<dbReference type="CDD" id="cd08946">
    <property type="entry name" value="SDR_e"/>
    <property type="match status" value="1"/>
</dbReference>
<comment type="similarity">
    <text evidence="1">Belongs to the NAD(P)-dependent epimerase/dehydratase family.</text>
</comment>
<sequence>MPPLGASHCDSSKLDASANAASIKGNAPPSRLQQHHVPGQTTYLDMRHHTSPDVLVTGSSGHLGRALMLSLHSHGHTPLGADVLPSETTHRQGSIADRSFVESLFRENPGLRHVIHAATLHKPHVGSHSKADFVDVNITGTLNLLEAAAATRDAQGRDGIKSFVFVSTTSAFGHALSGRAGRAAWIDEDVAPVPKNIYGATKTAAEDLCRLVHAQAGMPTVVLRTARFFPEEDDDDARRAAAPQDGNLKVLELAHRRVDIADVVGACVCAMRTASGGGGDGPFWGRYVVSAPTPFGRQDETLRRLGGGEAAAVYKECVPGIEAAFARAGWEFLPTVDRVYDASRAMRDLGWRPEYTIERAVEKVARGEEWRSELTLLVGKLGYHETAQGVYTTRG</sequence>
<evidence type="ECO:0000256" key="2">
    <source>
        <dbReference type="SAM" id="MobiDB-lite"/>
    </source>
</evidence>
<reference evidence="4" key="2">
    <citation type="submission" date="2010-07" db="EMBL/GenBank/DDBJ databases">
        <authorList>
            <consortium name="The Broad Institute Genome Sequencing Platform"/>
            <consortium name="Broad Institute Genome Sequencing Center for Infectious Disease"/>
            <person name="Ma L.-J."/>
            <person name="Dead R."/>
            <person name="Young S."/>
            <person name="Zeng Q."/>
            <person name="Koehrsen M."/>
            <person name="Alvarado L."/>
            <person name="Berlin A."/>
            <person name="Chapman S.B."/>
            <person name="Chen Z."/>
            <person name="Freedman E."/>
            <person name="Gellesch M."/>
            <person name="Goldberg J."/>
            <person name="Griggs A."/>
            <person name="Gujja S."/>
            <person name="Heilman E.R."/>
            <person name="Heiman D."/>
            <person name="Hepburn T."/>
            <person name="Howarth C."/>
            <person name="Jen D."/>
            <person name="Larson L."/>
            <person name="Mehta T."/>
            <person name="Neiman D."/>
            <person name="Pearson M."/>
            <person name="Roberts A."/>
            <person name="Saif S."/>
            <person name="Shea T."/>
            <person name="Shenoy N."/>
            <person name="Sisk P."/>
            <person name="Stolte C."/>
            <person name="Sykes S."/>
            <person name="Walk T."/>
            <person name="White J."/>
            <person name="Yandava C."/>
            <person name="Haas B."/>
            <person name="Nusbaum C."/>
            <person name="Birren B."/>
        </authorList>
    </citation>
    <scope>NUCLEOTIDE SEQUENCE</scope>
    <source>
        <strain evidence="4">R3-111a-1</strain>
    </source>
</reference>
<reference evidence="6" key="1">
    <citation type="submission" date="2010-07" db="EMBL/GenBank/DDBJ databases">
        <title>The genome sequence of Gaeumannomyces graminis var. tritici strain R3-111a-1.</title>
        <authorList>
            <consortium name="The Broad Institute Genome Sequencing Platform"/>
            <person name="Ma L.-J."/>
            <person name="Dead R."/>
            <person name="Young S."/>
            <person name="Zeng Q."/>
            <person name="Koehrsen M."/>
            <person name="Alvarado L."/>
            <person name="Berlin A."/>
            <person name="Chapman S.B."/>
            <person name="Chen Z."/>
            <person name="Freedman E."/>
            <person name="Gellesch M."/>
            <person name="Goldberg J."/>
            <person name="Griggs A."/>
            <person name="Gujja S."/>
            <person name="Heilman E.R."/>
            <person name="Heiman D."/>
            <person name="Hepburn T."/>
            <person name="Howarth C."/>
            <person name="Jen D."/>
            <person name="Larson L."/>
            <person name="Mehta T."/>
            <person name="Neiman D."/>
            <person name="Pearson M."/>
            <person name="Roberts A."/>
            <person name="Saif S."/>
            <person name="Shea T."/>
            <person name="Shenoy N."/>
            <person name="Sisk P."/>
            <person name="Stolte C."/>
            <person name="Sykes S."/>
            <person name="Walk T."/>
            <person name="White J."/>
            <person name="Yandava C."/>
            <person name="Haas B."/>
            <person name="Nusbaum C."/>
            <person name="Birren B."/>
        </authorList>
    </citation>
    <scope>NUCLEOTIDE SEQUENCE [LARGE SCALE GENOMIC DNA]</scope>
    <source>
        <strain evidence="6">R3-111a-1</strain>
    </source>
</reference>
<dbReference type="GeneID" id="20352515"/>
<name>J3PEX8_GAET3</name>
<dbReference type="PANTHER" id="PTHR43000">
    <property type="entry name" value="DTDP-D-GLUCOSE 4,6-DEHYDRATASE-RELATED"/>
    <property type="match status" value="1"/>
</dbReference>
<evidence type="ECO:0000256" key="1">
    <source>
        <dbReference type="ARBA" id="ARBA00007637"/>
    </source>
</evidence>
<feature type="domain" description="NAD-dependent epimerase/dehydratase" evidence="3">
    <location>
        <begin position="54"/>
        <end position="273"/>
    </location>
</feature>
<dbReference type="EMBL" id="GL385401">
    <property type="protein sequence ID" value="EJT71036.1"/>
    <property type="molecule type" value="Genomic_DNA"/>
</dbReference>
<dbReference type="InterPro" id="IPR001509">
    <property type="entry name" value="Epimerase_deHydtase"/>
</dbReference>
<proteinExistence type="inferred from homology"/>
<evidence type="ECO:0000313" key="6">
    <source>
        <dbReference type="Proteomes" id="UP000006039"/>
    </source>
</evidence>
<dbReference type="EnsemblFungi" id="EJT71036">
    <property type="protein sequence ID" value="EJT71036"/>
    <property type="gene ID" value="GGTG_12057"/>
</dbReference>
<accession>J3PEX8</accession>
<dbReference type="RefSeq" id="XP_009228214.1">
    <property type="nucleotide sequence ID" value="XM_009229950.1"/>
</dbReference>
<gene>
    <name evidence="5" type="primary">20352515</name>
    <name evidence="4" type="ORF">GGTG_12057</name>
</gene>
<evidence type="ECO:0000313" key="4">
    <source>
        <dbReference type="EMBL" id="EJT71036.1"/>
    </source>
</evidence>
<keyword evidence="6" id="KW-1185">Reference proteome</keyword>
<reference evidence="4" key="3">
    <citation type="submission" date="2010-09" db="EMBL/GenBank/DDBJ databases">
        <title>Annotation of Gaeumannomyces graminis var. tritici R3-111a-1.</title>
        <authorList>
            <consortium name="The Broad Institute Genome Sequencing Platform"/>
            <person name="Ma L.-J."/>
            <person name="Dead R."/>
            <person name="Young S.K."/>
            <person name="Zeng Q."/>
            <person name="Gargeya S."/>
            <person name="Fitzgerald M."/>
            <person name="Haas B."/>
            <person name="Abouelleil A."/>
            <person name="Alvarado L."/>
            <person name="Arachchi H.M."/>
            <person name="Berlin A."/>
            <person name="Brown A."/>
            <person name="Chapman S.B."/>
            <person name="Chen Z."/>
            <person name="Dunbar C."/>
            <person name="Freedman E."/>
            <person name="Gearin G."/>
            <person name="Gellesch M."/>
            <person name="Goldberg J."/>
            <person name="Griggs A."/>
            <person name="Gujja S."/>
            <person name="Heiman D."/>
            <person name="Howarth C."/>
            <person name="Larson L."/>
            <person name="Lui A."/>
            <person name="MacDonald P.J.P."/>
            <person name="Mehta T."/>
            <person name="Montmayeur A."/>
            <person name="Murphy C."/>
            <person name="Neiman D."/>
            <person name="Pearson M."/>
            <person name="Priest M."/>
            <person name="Roberts A."/>
            <person name="Saif S."/>
            <person name="Shea T."/>
            <person name="Shenoy N."/>
            <person name="Sisk P."/>
            <person name="Stolte C."/>
            <person name="Sykes S."/>
            <person name="Yandava C."/>
            <person name="Wortman J."/>
            <person name="Nusbaum C."/>
            <person name="Birren B."/>
        </authorList>
    </citation>
    <scope>NUCLEOTIDE SEQUENCE</scope>
    <source>
        <strain evidence="4">R3-111a-1</strain>
    </source>
</reference>
<reference evidence="5" key="4">
    <citation type="journal article" date="2015" name="G3 (Bethesda)">
        <title>Genome sequences of three phytopathogenic species of the Magnaporthaceae family of fungi.</title>
        <authorList>
            <person name="Okagaki L.H."/>
            <person name="Nunes C.C."/>
            <person name="Sailsbery J."/>
            <person name="Clay B."/>
            <person name="Brown D."/>
            <person name="John T."/>
            <person name="Oh Y."/>
            <person name="Young N."/>
            <person name="Fitzgerald M."/>
            <person name="Haas B.J."/>
            <person name="Zeng Q."/>
            <person name="Young S."/>
            <person name="Adiconis X."/>
            <person name="Fan L."/>
            <person name="Levin J.Z."/>
            <person name="Mitchell T.K."/>
            <person name="Okubara P.A."/>
            <person name="Farman M.L."/>
            <person name="Kohn L.M."/>
            <person name="Birren B."/>
            <person name="Ma L.-J."/>
            <person name="Dean R.A."/>
        </authorList>
    </citation>
    <scope>NUCLEOTIDE SEQUENCE</scope>
    <source>
        <strain evidence="5">R3-111a-1</strain>
    </source>
</reference>
<dbReference type="eggNOG" id="KOG0747">
    <property type="taxonomic scope" value="Eukaryota"/>
</dbReference>
<dbReference type="AlphaFoldDB" id="J3PEX8"/>
<dbReference type="Proteomes" id="UP000006039">
    <property type="component" value="Unassembled WGS sequence"/>
</dbReference>